<dbReference type="PANTHER" id="PTHR47067:SF6">
    <property type="entry name" value="PROTEIN WVD2-LIKE 7"/>
    <property type="match status" value="1"/>
</dbReference>
<feature type="compositionally biased region" description="Polar residues" evidence="6">
    <location>
        <begin position="462"/>
        <end position="487"/>
    </location>
</feature>
<feature type="domain" description="TPX2 C-terminal" evidence="7">
    <location>
        <begin position="397"/>
        <end position="453"/>
    </location>
</feature>
<keyword evidence="4" id="KW-0493">Microtubule</keyword>
<evidence type="ECO:0000259" key="7">
    <source>
        <dbReference type="Pfam" id="PF06886"/>
    </source>
</evidence>
<evidence type="ECO:0000256" key="5">
    <source>
        <dbReference type="ARBA" id="ARBA00023212"/>
    </source>
</evidence>
<feature type="compositionally biased region" description="Basic and acidic residues" evidence="6">
    <location>
        <begin position="344"/>
        <end position="371"/>
    </location>
</feature>
<proteinExistence type="inferred from homology"/>
<evidence type="ECO:0000313" key="8">
    <source>
        <dbReference type="EMBL" id="KAK2996224.1"/>
    </source>
</evidence>
<evidence type="ECO:0000256" key="4">
    <source>
        <dbReference type="ARBA" id="ARBA00022701"/>
    </source>
</evidence>
<comment type="similarity">
    <text evidence="2">Belongs to the TPX2 family.</text>
</comment>
<accession>A0AA88USU6</accession>
<name>A0AA88USU6_9ASTE</name>
<protein>
    <recommendedName>
        <fullName evidence="7">TPX2 C-terminal domain-containing protein</fullName>
    </recommendedName>
</protein>
<feature type="region of interest" description="Disordered" evidence="6">
    <location>
        <begin position="283"/>
        <end position="371"/>
    </location>
</feature>
<dbReference type="InterPro" id="IPR044216">
    <property type="entry name" value="WDL7"/>
</dbReference>
<dbReference type="PANTHER" id="PTHR47067">
    <property type="entry name" value="TPX2 (TARGETING PROTEIN FOR XKLP2) PROTEIN FAMILY-RELATED"/>
    <property type="match status" value="1"/>
</dbReference>
<dbReference type="AlphaFoldDB" id="A0AA88USU6"/>
<feature type="compositionally biased region" description="Polar residues" evidence="6">
    <location>
        <begin position="77"/>
        <end position="93"/>
    </location>
</feature>
<comment type="subcellular location">
    <subcellularLocation>
        <location evidence="1">Cytoplasm</location>
        <location evidence="1">Cytoskeleton</location>
    </subcellularLocation>
</comment>
<dbReference type="GO" id="GO:0005874">
    <property type="term" value="C:microtubule"/>
    <property type="evidence" value="ECO:0007669"/>
    <property type="project" value="UniProtKB-KW"/>
</dbReference>
<evidence type="ECO:0000256" key="2">
    <source>
        <dbReference type="ARBA" id="ARBA00005885"/>
    </source>
</evidence>
<feature type="compositionally biased region" description="Basic and acidic residues" evidence="6">
    <location>
        <begin position="305"/>
        <end position="327"/>
    </location>
</feature>
<feature type="compositionally biased region" description="Polar residues" evidence="6">
    <location>
        <begin position="510"/>
        <end position="541"/>
    </location>
</feature>
<dbReference type="Pfam" id="PF06886">
    <property type="entry name" value="TPX2"/>
    <property type="match status" value="1"/>
</dbReference>
<reference evidence="8" key="1">
    <citation type="submission" date="2022-12" db="EMBL/GenBank/DDBJ databases">
        <title>Draft genome assemblies for two species of Escallonia (Escalloniales).</title>
        <authorList>
            <person name="Chanderbali A."/>
            <person name="Dervinis C."/>
            <person name="Anghel I."/>
            <person name="Soltis D."/>
            <person name="Soltis P."/>
            <person name="Zapata F."/>
        </authorList>
    </citation>
    <scope>NUCLEOTIDE SEQUENCE</scope>
    <source>
        <strain evidence="8">UCBG64.0493</strain>
        <tissue evidence="8">Leaf</tissue>
    </source>
</reference>
<keyword evidence="3" id="KW-0963">Cytoplasm</keyword>
<evidence type="ECO:0000256" key="6">
    <source>
        <dbReference type="SAM" id="MobiDB-lite"/>
    </source>
</evidence>
<evidence type="ECO:0000256" key="3">
    <source>
        <dbReference type="ARBA" id="ARBA00022490"/>
    </source>
</evidence>
<dbReference type="Proteomes" id="UP001188597">
    <property type="component" value="Unassembled WGS sequence"/>
</dbReference>
<gene>
    <name evidence="8" type="ORF">RJ639_024735</name>
</gene>
<dbReference type="InterPro" id="IPR027329">
    <property type="entry name" value="TPX2_C"/>
</dbReference>
<evidence type="ECO:0000313" key="9">
    <source>
        <dbReference type="Proteomes" id="UP001188597"/>
    </source>
</evidence>
<organism evidence="8 9">
    <name type="scientific">Escallonia herrerae</name>
    <dbReference type="NCBI Taxonomy" id="1293975"/>
    <lineage>
        <taxon>Eukaryota</taxon>
        <taxon>Viridiplantae</taxon>
        <taxon>Streptophyta</taxon>
        <taxon>Embryophyta</taxon>
        <taxon>Tracheophyta</taxon>
        <taxon>Spermatophyta</taxon>
        <taxon>Magnoliopsida</taxon>
        <taxon>eudicotyledons</taxon>
        <taxon>Gunneridae</taxon>
        <taxon>Pentapetalae</taxon>
        <taxon>asterids</taxon>
        <taxon>campanulids</taxon>
        <taxon>Escalloniales</taxon>
        <taxon>Escalloniaceae</taxon>
        <taxon>Escallonia</taxon>
    </lineage>
</organism>
<feature type="region of interest" description="Disordered" evidence="6">
    <location>
        <begin position="433"/>
        <end position="611"/>
    </location>
</feature>
<sequence>MAGGFEEPFRLSFQADSLHSGSISFGRFEAESLSWERRSSFSHNRYLEEVERYSKPGSVTEKKAYFEAHFRKKALLSQSSSEGQNGTDYQTSENSDRQNMDYMEDFETFNEGNKFKRFDESSGWLEYDGFCETKECEKEDTRVLCCEVPVEPVMSDADAVDNIPDIVTPAGACRPETRNGHLINTETVQDDEVNDDILHVEATSEIVDLSPFSQTTSLGYEQILDLESKVVDFSPTSHTASLGHQQILEATSKVVDSSPVVTLQSRCILFTYCLHLTVVETASETKPMKPKLKHRQDQKTVSIKASKDSSKKPSKKEEGSQRTKPEMKSSQISAPCIRTMSRASKPEDLDSKGKLIQEKGSSGKELRTKKVVDSQSLASEKFVPRARQTASRHKQTYLMKLGEKKVHTKEVEMNQIQEKTLEKKEADIKQFRRSLNFKATPMPSFYHESTGRSHRNKAVSGITRSSKQQNNDSSNPGVSARGSSHSYTKSDRALSAIEPVNAADPPVASGVTNSSAPSDADYQNSATNRTHTSEAGMNNELTGKREQEKKDISSQKHRASSGCKVVRGQKVYEKQNMGAGRSGNDMMRKERKGVDFSSGPKMRHVAVGVAS</sequence>
<comment type="caution">
    <text evidence="8">The sequence shown here is derived from an EMBL/GenBank/DDBJ whole genome shotgun (WGS) entry which is preliminary data.</text>
</comment>
<feature type="compositionally biased region" description="Basic and acidic residues" evidence="6">
    <location>
        <begin position="542"/>
        <end position="554"/>
    </location>
</feature>
<evidence type="ECO:0000256" key="1">
    <source>
        <dbReference type="ARBA" id="ARBA00004245"/>
    </source>
</evidence>
<dbReference type="EMBL" id="JAVXUP010005374">
    <property type="protein sequence ID" value="KAK2996224.1"/>
    <property type="molecule type" value="Genomic_DNA"/>
</dbReference>
<keyword evidence="9" id="KW-1185">Reference proteome</keyword>
<keyword evidence="5" id="KW-0206">Cytoskeleton</keyword>
<feature type="region of interest" description="Disordered" evidence="6">
    <location>
        <begin position="77"/>
        <end position="98"/>
    </location>
</feature>